<dbReference type="PANTHER" id="PTHR34512">
    <property type="entry name" value="CELL SURFACE PROTEIN"/>
    <property type="match status" value="1"/>
</dbReference>
<comment type="caution">
    <text evidence="4">The sequence shown here is derived from an EMBL/GenBank/DDBJ whole genome shotgun (WGS) entry which is preliminary data.</text>
</comment>
<dbReference type="PANTHER" id="PTHR34512:SF30">
    <property type="entry name" value="OUTER MEMBRANE PROTEIN ASSEMBLY FACTOR BAMB"/>
    <property type="match status" value="1"/>
</dbReference>
<dbReference type="InterPro" id="IPR018391">
    <property type="entry name" value="PQQ_b-propeller_rpt"/>
</dbReference>
<feature type="compositionally biased region" description="Pro residues" evidence="1">
    <location>
        <begin position="88"/>
        <end position="99"/>
    </location>
</feature>
<dbReference type="InterPro" id="IPR002372">
    <property type="entry name" value="PQQ_rpt_dom"/>
</dbReference>
<evidence type="ECO:0000256" key="2">
    <source>
        <dbReference type="SAM" id="SignalP"/>
    </source>
</evidence>
<sequence precursor="true">MRKQEFSAWTCIAGACLMGSITAAFVSGCKPPTAARPAAERTSANATASDAAVSTASNTTASNTTVTTGNVTTASAAAVETPLADAPAPAPEAPAPEAPAPMKTDVAATTTDDKAAAESPVETAPAESADAKVAMKPAEEPAAPSPAATESPAADTSETETAAEAPATETLVSEAVEPEKVMEAGGDWPQWGGTRLRNNTPNVSGLPLEWNIGKFDRRTGEWDKSKVLNVAWYSNLGSQTYGNPVVADGRIFVGTNNGAGHLKRYDPQVDLGCLLAFDETNGDFLWQHSSEKLITGRVHDWPLQGICCSPLVEGDRLWFVTSRGEVRCLDTAGFKDDEDDGMVDPEPARVADLMLASDPGKAAMGGLAKGEVAEALATALDTAGETVSGDVKVEAVTEGSKWTLTGNFGGVDRTLTINKEGPRLSVYKELGIHDKNDADVIWVFNMMKSLNVSQHNMCSCSVTSYGDLLFVNTSNGLDESHINLPSPDAPTFICMDKNTGKLLWSDASPGKNILHGQWSSPTVAVLGGVPQAIFAGGDGWIYSFKADSGNAGKGELLWKFDGNPKDTEWKLGGEGTRNNIIATPTVYEGRVYVAVGQDPEHGEGQGHLWCIDPTMRGDISPQLAMKVEGDKRVPIEHKRIQAVEAEEGEIAVDNPNSGAIWHYAMYDANADGEIDFEEEMHRTIGSIAIKDDVLYVADFSGLVHCLDANGKDGQPVVHFTYDMLAQSWGSPLIADGHVFIGDEDGDVAIFEFGPENNEPIEEINMGSSVYSTPVAANGRIYISTKDKLFAIEKQ</sequence>
<evidence type="ECO:0000313" key="4">
    <source>
        <dbReference type="EMBL" id="TWT92401.1"/>
    </source>
</evidence>
<feature type="compositionally biased region" description="Low complexity" evidence="1">
    <location>
        <begin position="100"/>
        <end position="110"/>
    </location>
</feature>
<dbReference type="SMART" id="SM00564">
    <property type="entry name" value="PQQ"/>
    <property type="match status" value="2"/>
</dbReference>
<dbReference type="PROSITE" id="PS51257">
    <property type="entry name" value="PROKAR_LIPOPROTEIN"/>
    <property type="match status" value="1"/>
</dbReference>
<protein>
    <submittedName>
        <fullName evidence="4">Outer membrane biogenesis protein BamB</fullName>
    </submittedName>
</protein>
<dbReference type="AlphaFoldDB" id="A0A5C5ZZD7"/>
<organism evidence="4 5">
    <name type="scientific">Stieleria varia</name>
    <dbReference type="NCBI Taxonomy" id="2528005"/>
    <lineage>
        <taxon>Bacteria</taxon>
        <taxon>Pseudomonadati</taxon>
        <taxon>Planctomycetota</taxon>
        <taxon>Planctomycetia</taxon>
        <taxon>Pirellulales</taxon>
        <taxon>Pirellulaceae</taxon>
        <taxon>Stieleria</taxon>
    </lineage>
</organism>
<gene>
    <name evidence="4" type="ORF">Pla52n_62750</name>
</gene>
<feature type="region of interest" description="Disordered" evidence="1">
    <location>
        <begin position="85"/>
        <end position="176"/>
    </location>
</feature>
<feature type="domain" description="Pyrrolo-quinoline quinone repeat" evidence="3">
    <location>
        <begin position="647"/>
        <end position="748"/>
    </location>
</feature>
<name>A0A5C5ZZD7_9BACT</name>
<evidence type="ECO:0000256" key="1">
    <source>
        <dbReference type="SAM" id="MobiDB-lite"/>
    </source>
</evidence>
<keyword evidence="5" id="KW-1185">Reference proteome</keyword>
<accession>A0A5C5ZZD7</accession>
<dbReference type="OrthoDB" id="222965at2"/>
<evidence type="ECO:0000313" key="5">
    <source>
        <dbReference type="Proteomes" id="UP000320176"/>
    </source>
</evidence>
<proteinExistence type="predicted"/>
<dbReference type="SUPFAM" id="SSF50998">
    <property type="entry name" value="Quinoprotein alcohol dehydrogenase-like"/>
    <property type="match status" value="2"/>
</dbReference>
<feature type="chain" id="PRO_5022700655" evidence="2">
    <location>
        <begin position="24"/>
        <end position="794"/>
    </location>
</feature>
<feature type="region of interest" description="Disordered" evidence="1">
    <location>
        <begin position="31"/>
        <end position="68"/>
    </location>
</feature>
<dbReference type="Gene3D" id="2.130.10.10">
    <property type="entry name" value="YVTN repeat-like/Quinoprotein amine dehydrogenase"/>
    <property type="match status" value="3"/>
</dbReference>
<keyword evidence="2" id="KW-0732">Signal</keyword>
<dbReference type="InterPro" id="IPR011047">
    <property type="entry name" value="Quinoprotein_ADH-like_sf"/>
</dbReference>
<reference evidence="4 5" key="1">
    <citation type="submission" date="2019-02" db="EMBL/GenBank/DDBJ databases">
        <title>Deep-cultivation of Planctomycetes and their phenomic and genomic characterization uncovers novel biology.</title>
        <authorList>
            <person name="Wiegand S."/>
            <person name="Jogler M."/>
            <person name="Boedeker C."/>
            <person name="Pinto D."/>
            <person name="Vollmers J."/>
            <person name="Rivas-Marin E."/>
            <person name="Kohn T."/>
            <person name="Peeters S.H."/>
            <person name="Heuer A."/>
            <person name="Rast P."/>
            <person name="Oberbeckmann S."/>
            <person name="Bunk B."/>
            <person name="Jeske O."/>
            <person name="Meyerdierks A."/>
            <person name="Storesund J.E."/>
            <person name="Kallscheuer N."/>
            <person name="Luecker S."/>
            <person name="Lage O.M."/>
            <person name="Pohl T."/>
            <person name="Merkel B.J."/>
            <person name="Hornburger P."/>
            <person name="Mueller R.-W."/>
            <person name="Bruemmer F."/>
            <person name="Labrenz M."/>
            <person name="Spormann A.M."/>
            <person name="Op Den Camp H."/>
            <person name="Overmann J."/>
            <person name="Amann R."/>
            <person name="Jetten M.S.M."/>
            <person name="Mascher T."/>
            <person name="Medema M.H."/>
            <person name="Devos D.P."/>
            <person name="Kaster A.-K."/>
            <person name="Ovreas L."/>
            <person name="Rohde M."/>
            <person name="Galperin M.Y."/>
            <person name="Jogler C."/>
        </authorList>
    </citation>
    <scope>NUCLEOTIDE SEQUENCE [LARGE SCALE GENOMIC DNA]</scope>
    <source>
        <strain evidence="4 5">Pla52n</strain>
    </source>
</reference>
<feature type="compositionally biased region" description="Low complexity" evidence="1">
    <location>
        <begin position="140"/>
        <end position="170"/>
    </location>
</feature>
<dbReference type="InterPro" id="IPR015943">
    <property type="entry name" value="WD40/YVTN_repeat-like_dom_sf"/>
</dbReference>
<feature type="signal peptide" evidence="2">
    <location>
        <begin position="1"/>
        <end position="23"/>
    </location>
</feature>
<dbReference type="Proteomes" id="UP000320176">
    <property type="component" value="Unassembled WGS sequence"/>
</dbReference>
<evidence type="ECO:0000259" key="3">
    <source>
        <dbReference type="Pfam" id="PF13360"/>
    </source>
</evidence>
<dbReference type="Pfam" id="PF13360">
    <property type="entry name" value="PQQ_2"/>
    <property type="match status" value="1"/>
</dbReference>
<dbReference type="EMBL" id="SJPN01000011">
    <property type="protein sequence ID" value="TWT92401.1"/>
    <property type="molecule type" value="Genomic_DNA"/>
</dbReference>